<proteinExistence type="predicted"/>
<feature type="region of interest" description="Disordered" evidence="1">
    <location>
        <begin position="39"/>
        <end position="79"/>
    </location>
</feature>
<protein>
    <submittedName>
        <fullName evidence="2">Uncharacterized protein</fullName>
    </submittedName>
</protein>
<feature type="compositionally biased region" description="Polar residues" evidence="1">
    <location>
        <begin position="69"/>
        <end position="79"/>
    </location>
</feature>
<dbReference type="EMBL" id="FOFB01000013">
    <property type="protein sequence ID" value="SEQ66443.1"/>
    <property type="molecule type" value="Genomic_DNA"/>
</dbReference>
<organism evidence="2 3">
    <name type="scientific">Neolewinella agarilytica</name>
    <dbReference type="NCBI Taxonomy" id="478744"/>
    <lineage>
        <taxon>Bacteria</taxon>
        <taxon>Pseudomonadati</taxon>
        <taxon>Bacteroidota</taxon>
        <taxon>Saprospiria</taxon>
        <taxon>Saprospirales</taxon>
        <taxon>Lewinellaceae</taxon>
        <taxon>Neolewinella</taxon>
    </lineage>
</organism>
<evidence type="ECO:0000313" key="3">
    <source>
        <dbReference type="Proteomes" id="UP000199021"/>
    </source>
</evidence>
<sequence>MVIESNVTVKLSRQKRRFSEYSTDINHYANCETWQGEITNDEFPDNDPTNVGAKQKEPDIAGCRRPVKENTSNFNQTNENSMVCHSQLLKQQVDLRVRKKLDEP</sequence>
<evidence type="ECO:0000256" key="1">
    <source>
        <dbReference type="SAM" id="MobiDB-lite"/>
    </source>
</evidence>
<dbReference type="STRING" id="478744.SAMN05444359_113127"/>
<keyword evidence="3" id="KW-1185">Reference proteome</keyword>
<dbReference type="AlphaFoldDB" id="A0A1H9HVQ2"/>
<evidence type="ECO:0000313" key="2">
    <source>
        <dbReference type="EMBL" id="SEQ66443.1"/>
    </source>
</evidence>
<dbReference type="InParanoid" id="A0A1H9HVQ2"/>
<reference evidence="3" key="1">
    <citation type="submission" date="2016-10" db="EMBL/GenBank/DDBJ databases">
        <authorList>
            <person name="Varghese N."/>
            <person name="Submissions S."/>
        </authorList>
    </citation>
    <scope>NUCLEOTIDE SEQUENCE [LARGE SCALE GENOMIC DNA]</scope>
    <source>
        <strain evidence="3">DSM 24740</strain>
    </source>
</reference>
<dbReference type="Proteomes" id="UP000199021">
    <property type="component" value="Unassembled WGS sequence"/>
</dbReference>
<gene>
    <name evidence="2" type="ORF">SAMN05444359_113127</name>
</gene>
<accession>A0A1H9HVQ2</accession>
<name>A0A1H9HVQ2_9BACT</name>